<accession>A0A812N7D5</accession>
<feature type="region of interest" description="Disordered" evidence="5">
    <location>
        <begin position="30"/>
        <end position="50"/>
    </location>
</feature>
<sequence>MSVVRLDEDDLDEEDLAILKEVAKKGYYHNRPKSESCATPQRVEEVSDSKTPELKGRAAFDAFQAKWDRFDNEEYLEAVIDEIGERFTGGTKDSTPSDSAQRSLRHVAEFKILLIGERAVGKTSFLLRHQTGEFSRSGAARDTEVVSLRFATTCGEIVFNVWELNPSAEERGFGQGQAAILMYDMGSRASWRSVPNRLRDIRKFCGSIPVVLVGNKTDVGAQWKEQTRSARIAFQQKRRLQHFETSAKTCYNLEKPFWWLSRRLSGCPSLELASRRAVLPEVHLQAELFAQHGRELAEAARTPVPEALADTELVFGLEDAKFTSDEVKEPSSVDVVEKVKVAQATEAIAAVGHVPDAAKKNRELKTYSLDAFVMVVTRAVSLVTLRKVKEISRYEMLTYQLRITRSSGLVSQLMSRSLAWLTLVGKVLLASIAEVPDHVLEARIENSLKVSVEDLFLAAGRHYEPLFSREQLESVLEDHLAKREADASWESPPRRAASGSSCTIRPDSARPLCPLPDPYLCVDRLLPLLFQEVNHAMAFIHQQVEVLEAVSMATGTSEWSQMPPLSGKAFASVAALEAVLGLFLGVLERTDFNPGLAACLMTPLGRKLQETMLRVLGDHQKLTSEVNDMRWQLAAFRRLAHARYGLQWHADTALHVAAQAGWTLFHLAKLDGYFLQRLGLHEQTLGDSQENFTDALPLLWQEPSEVDMEGDVQTDWTLELRSALHSGGSLWHLDKGLLRFLLSMVLRKGDNVCDLGAFGGHYSEWLNDTGLVSAYAFDAIPGVEEITKGAVRHARLDVQHLELVDAGCDVVLCLEVMEHILPSLEQQALSNLGLHTKRALVLSWAPPWVPGPGHINQRPPEEAWAVVERQTGLARQPILSEGAQASSSLSWVRESVSIFTWPQPNEKRAPTVEQMDVEGDSKEDIGLPEQASQDDAGADAVAKSEEEEEEEEIVELTGQELTNRVKQLEGVVTFAVFAYLRRGLLDADKLTVASMLALKILVRSGEVHPEELNILIRAPVDPLASPMPDTTRSWLTEHQWAQLKTLEQISVFKTGSNALTSTLEQDSLGWKRWFAEEKAEAADLPRACRELSTFHRLFLLRVLRPDRI</sequence>
<keyword evidence="2" id="KW-0547">Nucleotide-binding</keyword>
<dbReference type="PANTHER" id="PTHR24071">
    <property type="entry name" value="RAN GTPASE"/>
    <property type="match status" value="1"/>
</dbReference>
<dbReference type="PROSITE" id="PS51419">
    <property type="entry name" value="RAB"/>
    <property type="match status" value="1"/>
</dbReference>
<dbReference type="InterPro" id="IPR002041">
    <property type="entry name" value="Ran_GTPase"/>
</dbReference>
<dbReference type="SMART" id="SM00176">
    <property type="entry name" value="RAN"/>
    <property type="match status" value="1"/>
</dbReference>
<dbReference type="Proteomes" id="UP000601435">
    <property type="component" value="Unassembled WGS sequence"/>
</dbReference>
<evidence type="ECO:0000256" key="3">
    <source>
        <dbReference type="ARBA" id="ARBA00022927"/>
    </source>
</evidence>
<dbReference type="PROSITE" id="PS51418">
    <property type="entry name" value="RAN"/>
    <property type="match status" value="1"/>
</dbReference>
<dbReference type="PANTHER" id="PTHR24071:SF0">
    <property type="entry name" value="GTP-BINDING NUCLEAR PROTEIN RAN"/>
    <property type="match status" value="1"/>
</dbReference>
<evidence type="ECO:0000256" key="5">
    <source>
        <dbReference type="SAM" id="MobiDB-lite"/>
    </source>
</evidence>
<dbReference type="Gene3D" id="3.40.50.300">
    <property type="entry name" value="P-loop containing nucleotide triphosphate hydrolases"/>
    <property type="match status" value="1"/>
</dbReference>
<name>A0A812N7D5_9DINO</name>
<dbReference type="GO" id="GO:0005737">
    <property type="term" value="C:cytoplasm"/>
    <property type="evidence" value="ECO:0007669"/>
    <property type="project" value="TreeGrafter"/>
</dbReference>
<dbReference type="SMART" id="SM00175">
    <property type="entry name" value="RAB"/>
    <property type="match status" value="1"/>
</dbReference>
<gene>
    <name evidence="6" type="primary">GSP1</name>
    <name evidence="6" type="ORF">SNEC2469_LOCUS7598</name>
</gene>
<dbReference type="GO" id="GO:0005634">
    <property type="term" value="C:nucleus"/>
    <property type="evidence" value="ECO:0007669"/>
    <property type="project" value="TreeGrafter"/>
</dbReference>
<keyword evidence="4" id="KW-0342">GTP-binding</keyword>
<dbReference type="InterPro" id="IPR029063">
    <property type="entry name" value="SAM-dependent_MTases_sf"/>
</dbReference>
<reference evidence="6" key="1">
    <citation type="submission" date="2021-02" db="EMBL/GenBank/DDBJ databases">
        <authorList>
            <person name="Dougan E. K."/>
            <person name="Rhodes N."/>
            <person name="Thang M."/>
            <person name="Chan C."/>
        </authorList>
    </citation>
    <scope>NUCLEOTIDE SEQUENCE</scope>
</reference>
<dbReference type="SUPFAM" id="SSF53335">
    <property type="entry name" value="S-adenosyl-L-methionine-dependent methyltransferases"/>
    <property type="match status" value="1"/>
</dbReference>
<dbReference type="SMART" id="SM00173">
    <property type="entry name" value="RAS"/>
    <property type="match status" value="1"/>
</dbReference>
<feature type="region of interest" description="Disordered" evidence="5">
    <location>
        <begin position="904"/>
        <end position="951"/>
    </location>
</feature>
<dbReference type="PRINTS" id="PR00449">
    <property type="entry name" value="RASTRNSFRMNG"/>
</dbReference>
<dbReference type="InterPro" id="IPR027417">
    <property type="entry name" value="P-loop_NTPase"/>
</dbReference>
<dbReference type="GO" id="GO:0006606">
    <property type="term" value="P:protein import into nucleus"/>
    <property type="evidence" value="ECO:0007669"/>
    <property type="project" value="TreeGrafter"/>
</dbReference>
<dbReference type="GO" id="GO:0000054">
    <property type="term" value="P:ribosomal subunit export from nucleus"/>
    <property type="evidence" value="ECO:0007669"/>
    <property type="project" value="TreeGrafter"/>
</dbReference>
<evidence type="ECO:0000313" key="7">
    <source>
        <dbReference type="Proteomes" id="UP000601435"/>
    </source>
</evidence>
<dbReference type="EMBL" id="CAJNJA010012842">
    <property type="protein sequence ID" value="CAE7306368.1"/>
    <property type="molecule type" value="Genomic_DNA"/>
</dbReference>
<dbReference type="SUPFAM" id="SSF52540">
    <property type="entry name" value="P-loop containing nucleoside triphosphate hydrolases"/>
    <property type="match status" value="1"/>
</dbReference>
<dbReference type="OrthoDB" id="430382at2759"/>
<keyword evidence="3" id="KW-0653">Protein transport</keyword>
<dbReference type="GO" id="GO:0003924">
    <property type="term" value="F:GTPase activity"/>
    <property type="evidence" value="ECO:0007669"/>
    <property type="project" value="InterPro"/>
</dbReference>
<dbReference type="AlphaFoldDB" id="A0A812N7D5"/>
<dbReference type="InterPro" id="IPR001806">
    <property type="entry name" value="Small_GTPase"/>
</dbReference>
<evidence type="ECO:0000256" key="2">
    <source>
        <dbReference type="ARBA" id="ARBA00022741"/>
    </source>
</evidence>
<keyword evidence="1" id="KW-0813">Transport</keyword>
<evidence type="ECO:0000256" key="1">
    <source>
        <dbReference type="ARBA" id="ARBA00022448"/>
    </source>
</evidence>
<dbReference type="GO" id="GO:0005525">
    <property type="term" value="F:GTP binding"/>
    <property type="evidence" value="ECO:0007669"/>
    <property type="project" value="UniProtKB-KW"/>
</dbReference>
<keyword evidence="7" id="KW-1185">Reference proteome</keyword>
<organism evidence="6 7">
    <name type="scientific">Symbiodinium necroappetens</name>
    <dbReference type="NCBI Taxonomy" id="1628268"/>
    <lineage>
        <taxon>Eukaryota</taxon>
        <taxon>Sar</taxon>
        <taxon>Alveolata</taxon>
        <taxon>Dinophyceae</taxon>
        <taxon>Suessiales</taxon>
        <taxon>Symbiodiniaceae</taxon>
        <taxon>Symbiodinium</taxon>
    </lineage>
</organism>
<dbReference type="Gene3D" id="3.40.50.150">
    <property type="entry name" value="Vaccinia Virus protein VP39"/>
    <property type="match status" value="1"/>
</dbReference>
<proteinExistence type="predicted"/>
<comment type="caution">
    <text evidence="6">The sequence shown here is derived from an EMBL/GenBank/DDBJ whole genome shotgun (WGS) entry which is preliminary data.</text>
</comment>
<evidence type="ECO:0000256" key="4">
    <source>
        <dbReference type="ARBA" id="ARBA00023134"/>
    </source>
</evidence>
<dbReference type="Pfam" id="PF00071">
    <property type="entry name" value="Ras"/>
    <property type="match status" value="1"/>
</dbReference>
<protein>
    <submittedName>
        <fullName evidence="6">GSP1 protein</fullName>
    </submittedName>
</protein>
<feature type="non-terminal residue" evidence="6">
    <location>
        <position position="1108"/>
    </location>
</feature>
<evidence type="ECO:0000313" key="6">
    <source>
        <dbReference type="EMBL" id="CAE7306368.1"/>
    </source>
</evidence>
<feature type="non-terminal residue" evidence="6">
    <location>
        <position position="1"/>
    </location>
</feature>